<dbReference type="InterPro" id="IPR013783">
    <property type="entry name" value="Ig-like_fold"/>
</dbReference>
<feature type="domain" description="TIR" evidence="16">
    <location>
        <begin position="298"/>
        <end position="439"/>
    </location>
</feature>
<name>A0A1W4WX96_AGRPL</name>
<accession>A0A1W4WX96</accession>
<dbReference type="InterPro" id="IPR000157">
    <property type="entry name" value="TIR_dom"/>
</dbReference>
<dbReference type="PANTHER" id="PTHR11890:SF44">
    <property type="entry name" value="X-LINKED INTERLEUKIN-1 RECEPTOR ACCESSORY PROTEIN-LIKE 2"/>
    <property type="match status" value="1"/>
</dbReference>
<dbReference type="InParanoid" id="A0A1W4WX96"/>
<proteinExistence type="inferred from homology"/>
<keyword evidence="4" id="KW-0378">Hydrolase</keyword>
<dbReference type="Pfam" id="PF01582">
    <property type="entry name" value="TIR"/>
    <property type="match status" value="1"/>
</dbReference>
<keyword evidence="6" id="KW-0520">NAD</keyword>
<feature type="signal peptide" evidence="15">
    <location>
        <begin position="1"/>
        <end position="18"/>
    </location>
</feature>
<evidence type="ECO:0000313" key="19">
    <source>
        <dbReference type="RefSeq" id="XP_018328506.1"/>
    </source>
</evidence>
<keyword evidence="5" id="KW-0899">Viral immunoevasion</keyword>
<dbReference type="InterPro" id="IPR007110">
    <property type="entry name" value="Ig-like_dom"/>
</dbReference>
<keyword evidence="3" id="KW-1090">Inhibition of host innate immune response by virus</keyword>
<keyword evidence="10" id="KW-0393">Immunoglobulin domain</keyword>
<dbReference type="SUPFAM" id="SSF52200">
    <property type="entry name" value="Toll/Interleukin receptor TIR domain"/>
    <property type="match status" value="1"/>
</dbReference>
<evidence type="ECO:0000256" key="9">
    <source>
        <dbReference type="ARBA" id="ARBA00023258"/>
    </source>
</evidence>
<keyword evidence="18" id="KW-1185">Reference proteome</keyword>
<keyword evidence="2" id="KW-0244">Early protein</keyword>
<evidence type="ECO:0000259" key="17">
    <source>
        <dbReference type="PROSITE" id="PS50835"/>
    </source>
</evidence>
<evidence type="ECO:0000256" key="6">
    <source>
        <dbReference type="ARBA" id="ARBA00023027"/>
    </source>
</evidence>
<evidence type="ECO:0000256" key="12">
    <source>
        <dbReference type="ARBA" id="ARBA00041012"/>
    </source>
</evidence>
<dbReference type="PROSITE" id="PS50835">
    <property type="entry name" value="IG_LIKE"/>
    <property type="match status" value="2"/>
</dbReference>
<dbReference type="PANTHER" id="PTHR11890">
    <property type="entry name" value="INTERLEUKIN-1 RECEPTOR FAMILY MEMBER"/>
    <property type="match status" value="1"/>
</dbReference>
<dbReference type="InterPro" id="IPR003599">
    <property type="entry name" value="Ig_sub"/>
</dbReference>
<evidence type="ECO:0000256" key="13">
    <source>
        <dbReference type="ARBA" id="ARBA00045444"/>
    </source>
</evidence>
<feature type="chain" id="PRO_5010730034" description="Soluble interferon alpha/beta receptor OPG204" evidence="15">
    <location>
        <begin position="19"/>
        <end position="469"/>
    </location>
</feature>
<evidence type="ECO:0000256" key="15">
    <source>
        <dbReference type="SAM" id="SignalP"/>
    </source>
</evidence>
<evidence type="ECO:0000256" key="3">
    <source>
        <dbReference type="ARBA" id="ARBA00022632"/>
    </source>
</evidence>
<organism evidence="18 19">
    <name type="scientific">Agrilus planipennis</name>
    <name type="common">Emerald ash borer</name>
    <name type="synonym">Agrilus marcopoli</name>
    <dbReference type="NCBI Taxonomy" id="224129"/>
    <lineage>
        <taxon>Eukaryota</taxon>
        <taxon>Metazoa</taxon>
        <taxon>Ecdysozoa</taxon>
        <taxon>Arthropoda</taxon>
        <taxon>Hexapoda</taxon>
        <taxon>Insecta</taxon>
        <taxon>Pterygota</taxon>
        <taxon>Neoptera</taxon>
        <taxon>Endopterygota</taxon>
        <taxon>Coleoptera</taxon>
        <taxon>Polyphaga</taxon>
        <taxon>Elateriformia</taxon>
        <taxon>Buprestoidea</taxon>
        <taxon>Buprestidae</taxon>
        <taxon>Agrilinae</taxon>
        <taxon>Agrilus</taxon>
    </lineage>
</organism>
<keyword evidence="8" id="KW-0325">Glycoprotein</keyword>
<sequence length="469" mass="53175">MVQPVFVYFLTVLGAGFAITDYCSVNNFKNNDENYMQFTKEPSFAEYAVVGKFKGLHCCAKAYRSIEWFKDGRPYPWPGTASQLIIYPENANQTVYTQSVTPDDAGNYTCLLRNDSVVHVHTIQLQVFDKVPDDPKITYISNDVEVAQGQPARLFCEAFVGLVDLPDAHNEAIWRKIGQNGTLDDEPRIRQEKVSREDGQTFGTYLIIEEVTDDDYGEYVCRITKPGKTVDLPSVLIFEKAEEEYLNANPFPWKRLIIWGTVLTLLMATILILNLQFGMSLRVWLKDRLGRIEEEDGKINDVLVVYSQKDSELVLGVLVSTMDTKYQYKCDSKELSENIIAWTSELSEAAQKSRRVVAVVSPALVNDKWDASSLYQTLKQLQGLGPKTCFVVLQKMPNCDDQAKNAIGENLNSILRNATVIQWERSNDRQFWLALRLNLPPRRIGGNVLNAPERNATRLNSDETVDNVV</sequence>
<evidence type="ECO:0000256" key="1">
    <source>
        <dbReference type="ARBA" id="ARBA00009752"/>
    </source>
</evidence>
<dbReference type="Pfam" id="PF00047">
    <property type="entry name" value="ig"/>
    <property type="match status" value="1"/>
</dbReference>
<dbReference type="SUPFAM" id="SSF48726">
    <property type="entry name" value="Immunoglobulin"/>
    <property type="match status" value="2"/>
</dbReference>
<evidence type="ECO:0000256" key="7">
    <source>
        <dbReference type="ARBA" id="ARBA00023157"/>
    </source>
</evidence>
<keyword evidence="15" id="KW-0732">Signal</keyword>
<comment type="subunit">
    <text evidence="11">Interacts with host IFNA1.</text>
</comment>
<dbReference type="Gene3D" id="3.40.50.10140">
    <property type="entry name" value="Toll/interleukin-1 receptor homology (TIR) domain"/>
    <property type="match status" value="1"/>
</dbReference>
<feature type="domain" description="Ig-like" evidence="17">
    <location>
        <begin position="135"/>
        <end position="231"/>
    </location>
</feature>
<dbReference type="AlphaFoldDB" id="A0A1W4WX96"/>
<evidence type="ECO:0000256" key="2">
    <source>
        <dbReference type="ARBA" id="ARBA00022518"/>
    </source>
</evidence>
<dbReference type="InterPro" id="IPR035897">
    <property type="entry name" value="Toll_tir_struct_dom_sf"/>
</dbReference>
<evidence type="ECO:0000256" key="10">
    <source>
        <dbReference type="ARBA" id="ARBA00023319"/>
    </source>
</evidence>
<dbReference type="GO" id="GO:0007165">
    <property type="term" value="P:signal transduction"/>
    <property type="evidence" value="ECO:0007669"/>
    <property type="project" value="InterPro"/>
</dbReference>
<dbReference type="KEGG" id="apln:108739211"/>
<dbReference type="GO" id="GO:0016787">
    <property type="term" value="F:hydrolase activity"/>
    <property type="evidence" value="ECO:0007669"/>
    <property type="project" value="UniProtKB-KW"/>
</dbReference>
<keyword evidence="7" id="KW-1015">Disulfide bond</keyword>
<dbReference type="Gene3D" id="2.60.40.10">
    <property type="entry name" value="Immunoglobulins"/>
    <property type="match status" value="2"/>
</dbReference>
<protein>
    <recommendedName>
        <fullName evidence="12">Soluble interferon alpha/beta receptor OPG204</fullName>
    </recommendedName>
</protein>
<evidence type="ECO:0000256" key="5">
    <source>
        <dbReference type="ARBA" id="ARBA00022830"/>
    </source>
</evidence>
<dbReference type="SMART" id="SM00409">
    <property type="entry name" value="IG"/>
    <property type="match status" value="2"/>
</dbReference>
<dbReference type="InterPro" id="IPR015621">
    <property type="entry name" value="IL-1_rcpt_fam"/>
</dbReference>
<dbReference type="InterPro" id="IPR013151">
    <property type="entry name" value="Immunoglobulin_dom"/>
</dbReference>
<keyword evidence="14" id="KW-1133">Transmembrane helix</keyword>
<evidence type="ECO:0000256" key="14">
    <source>
        <dbReference type="SAM" id="Phobius"/>
    </source>
</evidence>
<evidence type="ECO:0000313" key="18">
    <source>
        <dbReference type="Proteomes" id="UP000192223"/>
    </source>
</evidence>
<dbReference type="PROSITE" id="PS50104">
    <property type="entry name" value="TIR"/>
    <property type="match status" value="1"/>
</dbReference>
<dbReference type="Proteomes" id="UP000192223">
    <property type="component" value="Unplaced"/>
</dbReference>
<keyword evidence="5" id="KW-0945">Host-virus interaction</keyword>
<reference evidence="19" key="1">
    <citation type="submission" date="2025-08" db="UniProtKB">
        <authorList>
            <consortium name="RefSeq"/>
        </authorList>
    </citation>
    <scope>IDENTIFICATION</scope>
</reference>
<feature type="domain" description="Ig-like" evidence="17">
    <location>
        <begin position="4"/>
        <end position="126"/>
    </location>
</feature>
<dbReference type="GO" id="GO:0039502">
    <property type="term" value="P:symbiont-mediated suppression of host type I interferon-mediated signaling pathway"/>
    <property type="evidence" value="ECO:0007669"/>
    <property type="project" value="UniProtKB-KW"/>
</dbReference>
<feature type="transmembrane region" description="Helical" evidence="14">
    <location>
        <begin position="256"/>
        <end position="277"/>
    </location>
</feature>
<comment type="function">
    <text evidence="13">Counteracts the antiviral effects of host IFN-alpha/beta and key IFN-inducible proteins involved in viral RNA degradation suxh as host OAS1. Acts as a soluble IFN-alpha receptor and thus inhibits the interaction between host IFN-alpha and its receptor.</text>
</comment>
<comment type="similarity">
    <text evidence="1">Belongs to the interleukin-1 receptor family.</text>
</comment>
<evidence type="ECO:0000256" key="11">
    <source>
        <dbReference type="ARBA" id="ARBA00038761"/>
    </source>
</evidence>
<dbReference type="InterPro" id="IPR036179">
    <property type="entry name" value="Ig-like_dom_sf"/>
</dbReference>
<dbReference type="STRING" id="224129.A0A1W4WX96"/>
<evidence type="ECO:0000256" key="8">
    <source>
        <dbReference type="ARBA" id="ARBA00023180"/>
    </source>
</evidence>
<keyword evidence="14" id="KW-0472">Membrane</keyword>
<evidence type="ECO:0000256" key="4">
    <source>
        <dbReference type="ARBA" id="ARBA00022801"/>
    </source>
</evidence>
<keyword evidence="14" id="KW-0812">Transmembrane</keyword>
<evidence type="ECO:0000259" key="16">
    <source>
        <dbReference type="PROSITE" id="PS50104"/>
    </source>
</evidence>
<keyword evidence="5" id="KW-1114">Inhibition of host interferon signaling pathway by virus</keyword>
<gene>
    <name evidence="19" type="primary">LOC108739211</name>
</gene>
<dbReference type="GeneID" id="108739211"/>
<keyword evidence="9" id="KW-0922">Interferon antiviral system evasion</keyword>
<dbReference type="OrthoDB" id="6019866at2759"/>
<dbReference type="RefSeq" id="XP_018328506.1">
    <property type="nucleotide sequence ID" value="XM_018473004.2"/>
</dbReference>